<sequence length="270" mass="29333">MRILITGSSDGLGLLTAKLLSQRSHQVILHARNSSRAHDATTACPDAYACITGDLSTLSGIRAFAQEADKHGPYGAIMHNAGLFRGPFRRTEDGLPALVAVNTLAPYILSCLMKTPKRLIFVSSGLHQNGNAGLNDIDWKQRGEGNWNDMQAYADSKLHNIMFAFGFHRRFGIPTASVDPGWVKTKMGGENAMDDLDAAVETFAMVCTGEGAASAKEVGHFYQMEEISAGEEGQAQSYTNRSLRQEAKDVETQEKLFKILEGITGVKVPE</sequence>
<dbReference type="SUPFAM" id="SSF51735">
    <property type="entry name" value="NAD(P)-binding Rossmann-fold domains"/>
    <property type="match status" value="1"/>
</dbReference>
<evidence type="ECO:0000313" key="2">
    <source>
        <dbReference type="EMBL" id="KAK5999333.1"/>
    </source>
</evidence>
<proteinExistence type="predicted"/>
<dbReference type="Proteomes" id="UP001341245">
    <property type="component" value="Unassembled WGS sequence"/>
</dbReference>
<protein>
    <recommendedName>
        <fullName evidence="4">Short chain dehydrogenase</fullName>
    </recommendedName>
</protein>
<dbReference type="Pfam" id="PF00106">
    <property type="entry name" value="adh_short"/>
    <property type="match status" value="1"/>
</dbReference>
<dbReference type="InterPro" id="IPR036291">
    <property type="entry name" value="NAD(P)-bd_dom_sf"/>
</dbReference>
<organism evidence="2 3">
    <name type="scientific">Aureobasidium pullulans</name>
    <name type="common">Black yeast</name>
    <name type="synonym">Pullularia pullulans</name>
    <dbReference type="NCBI Taxonomy" id="5580"/>
    <lineage>
        <taxon>Eukaryota</taxon>
        <taxon>Fungi</taxon>
        <taxon>Dikarya</taxon>
        <taxon>Ascomycota</taxon>
        <taxon>Pezizomycotina</taxon>
        <taxon>Dothideomycetes</taxon>
        <taxon>Dothideomycetidae</taxon>
        <taxon>Dothideales</taxon>
        <taxon>Saccotheciaceae</taxon>
        <taxon>Aureobasidium</taxon>
    </lineage>
</organism>
<name>A0ABR0T4F0_AURPU</name>
<dbReference type="PANTHER" id="PTHR43157:SF31">
    <property type="entry name" value="PHOSPHATIDYLINOSITOL-GLYCAN BIOSYNTHESIS CLASS F PROTEIN"/>
    <property type="match status" value="1"/>
</dbReference>
<comment type="caution">
    <text evidence="2">The sequence shown here is derived from an EMBL/GenBank/DDBJ whole genome shotgun (WGS) entry which is preliminary data.</text>
</comment>
<dbReference type="Gene3D" id="3.40.50.720">
    <property type="entry name" value="NAD(P)-binding Rossmann-like Domain"/>
    <property type="match status" value="1"/>
</dbReference>
<dbReference type="PRINTS" id="PR00081">
    <property type="entry name" value="GDHRDH"/>
</dbReference>
<evidence type="ECO:0008006" key="4">
    <source>
        <dbReference type="Google" id="ProtNLM"/>
    </source>
</evidence>
<dbReference type="EMBL" id="JASGXD010000026">
    <property type="protein sequence ID" value="KAK5999333.1"/>
    <property type="molecule type" value="Genomic_DNA"/>
</dbReference>
<keyword evidence="3" id="KW-1185">Reference proteome</keyword>
<accession>A0ABR0T4F0</accession>
<evidence type="ECO:0000256" key="1">
    <source>
        <dbReference type="ARBA" id="ARBA00023002"/>
    </source>
</evidence>
<dbReference type="InterPro" id="IPR002347">
    <property type="entry name" value="SDR_fam"/>
</dbReference>
<keyword evidence="1" id="KW-0560">Oxidoreductase</keyword>
<reference evidence="2 3" key="1">
    <citation type="submission" date="2023-11" db="EMBL/GenBank/DDBJ databases">
        <title>Draft genome sequence and annotation of the polyextremotolerant black yeast-like fungus Aureobasidium pullulans NRRL 62042.</title>
        <authorList>
            <person name="Dielentheis-Frenken M.R.E."/>
            <person name="Wibberg D."/>
            <person name="Blank L.M."/>
            <person name="Tiso T."/>
        </authorList>
    </citation>
    <scope>NUCLEOTIDE SEQUENCE [LARGE SCALE GENOMIC DNA]</scope>
    <source>
        <strain evidence="2 3">NRRL 62042</strain>
    </source>
</reference>
<evidence type="ECO:0000313" key="3">
    <source>
        <dbReference type="Proteomes" id="UP001341245"/>
    </source>
</evidence>
<gene>
    <name evidence="2" type="ORF">QM012_005551</name>
</gene>
<dbReference type="PANTHER" id="PTHR43157">
    <property type="entry name" value="PHOSPHATIDYLINOSITOL-GLYCAN BIOSYNTHESIS CLASS F PROTEIN-RELATED"/>
    <property type="match status" value="1"/>
</dbReference>